<dbReference type="EMBL" id="AQQR01000033">
    <property type="protein sequence ID" value="OWU67009.1"/>
    <property type="molecule type" value="Genomic_DNA"/>
</dbReference>
<dbReference type="AlphaFoldDB" id="A0A225NAP4"/>
<gene>
    <name evidence="3" type="ORF">ATO3_26995</name>
</gene>
<feature type="region of interest" description="Disordered" evidence="1">
    <location>
        <begin position="1"/>
        <end position="29"/>
    </location>
</feature>
<name>A0A225NAP4_9RHOB</name>
<sequence length="202" mass="21405">MSQAPDSADRQSSAPSSMRDMLDSLSDSAHGEETSLDDIVEALGQASFVPVLLAPALAVVTPLSGIPLFSSFCGIFIALVAGQSLIGRSHLWLPGWLTRRAVPTKRLKKGIDQLRKPAAWIDRHSGERLTFLVTPPADRLIFLACLLCGMAMPLLEVVPFSSSILGAAVTLMAFTLLARDGLFALLALVVIAGGLTLAVRSI</sequence>
<dbReference type="Pfam" id="PF06055">
    <property type="entry name" value="ExoD"/>
    <property type="match status" value="1"/>
</dbReference>
<feature type="transmembrane region" description="Helical" evidence="2">
    <location>
        <begin position="181"/>
        <end position="199"/>
    </location>
</feature>
<dbReference type="PIRSF" id="PIRSF033239">
    <property type="entry name" value="ExoD"/>
    <property type="match status" value="1"/>
</dbReference>
<proteinExistence type="predicted"/>
<dbReference type="PANTHER" id="PTHR41795">
    <property type="entry name" value="EXOPOLYSACCHARIDE SYNTHESIS PROTEIN"/>
    <property type="match status" value="1"/>
</dbReference>
<organism evidence="3 4">
    <name type="scientific">Marinibacterium profundimaris</name>
    <dbReference type="NCBI Taxonomy" id="1679460"/>
    <lineage>
        <taxon>Bacteria</taxon>
        <taxon>Pseudomonadati</taxon>
        <taxon>Pseudomonadota</taxon>
        <taxon>Alphaproteobacteria</taxon>
        <taxon>Rhodobacterales</taxon>
        <taxon>Paracoccaceae</taxon>
        <taxon>Marinibacterium</taxon>
    </lineage>
</organism>
<evidence type="ECO:0000313" key="3">
    <source>
        <dbReference type="EMBL" id="OWU67009.1"/>
    </source>
</evidence>
<keyword evidence="2" id="KW-0472">Membrane</keyword>
<dbReference type="PANTHER" id="PTHR41795:SF1">
    <property type="entry name" value="EXOPOLYSACCHARIDE SYNTHESIS PROTEIN"/>
    <property type="match status" value="1"/>
</dbReference>
<dbReference type="InterPro" id="IPR010331">
    <property type="entry name" value="ExoD"/>
</dbReference>
<comment type="caution">
    <text evidence="3">The sequence shown here is derived from an EMBL/GenBank/DDBJ whole genome shotgun (WGS) entry which is preliminary data.</text>
</comment>
<feature type="compositionally biased region" description="Low complexity" evidence="1">
    <location>
        <begin position="16"/>
        <end position="28"/>
    </location>
</feature>
<keyword evidence="2" id="KW-0812">Transmembrane</keyword>
<reference evidence="3 4" key="1">
    <citation type="submission" date="2013-04" db="EMBL/GenBank/DDBJ databases">
        <title>Oceanicola sp. 22II1-22F33 Genome Sequencing.</title>
        <authorList>
            <person name="Lai Q."/>
            <person name="Li G."/>
            <person name="Shao Z."/>
        </authorList>
    </citation>
    <scope>NUCLEOTIDE SEQUENCE [LARGE SCALE GENOMIC DNA]</scope>
    <source>
        <strain evidence="3 4">22II1-22F33</strain>
    </source>
</reference>
<feature type="transmembrane region" description="Helical" evidence="2">
    <location>
        <begin position="140"/>
        <end position="161"/>
    </location>
</feature>
<keyword evidence="4" id="KW-1185">Reference proteome</keyword>
<evidence type="ECO:0008006" key="5">
    <source>
        <dbReference type="Google" id="ProtNLM"/>
    </source>
</evidence>
<protein>
    <recommendedName>
        <fullName evidence="5">Exopolysaccharide synthesis protein</fullName>
    </recommendedName>
</protein>
<feature type="transmembrane region" description="Helical" evidence="2">
    <location>
        <begin position="56"/>
        <end position="81"/>
    </location>
</feature>
<feature type="compositionally biased region" description="Polar residues" evidence="1">
    <location>
        <begin position="1"/>
        <end position="15"/>
    </location>
</feature>
<dbReference type="Proteomes" id="UP000215377">
    <property type="component" value="Unassembled WGS sequence"/>
</dbReference>
<accession>A0A225NAP4</accession>
<evidence type="ECO:0000313" key="4">
    <source>
        <dbReference type="Proteomes" id="UP000215377"/>
    </source>
</evidence>
<evidence type="ECO:0000256" key="2">
    <source>
        <dbReference type="SAM" id="Phobius"/>
    </source>
</evidence>
<evidence type="ECO:0000256" key="1">
    <source>
        <dbReference type="SAM" id="MobiDB-lite"/>
    </source>
</evidence>
<dbReference type="RefSeq" id="WP_233152347.1">
    <property type="nucleotide sequence ID" value="NZ_AQQR01000033.1"/>
</dbReference>
<keyword evidence="2" id="KW-1133">Transmembrane helix</keyword>